<feature type="compositionally biased region" description="Basic residues" evidence="1">
    <location>
        <begin position="221"/>
        <end position="230"/>
    </location>
</feature>
<feature type="compositionally biased region" description="Basic and acidic residues" evidence="1">
    <location>
        <begin position="83"/>
        <end position="92"/>
    </location>
</feature>
<feature type="compositionally biased region" description="Basic residues" evidence="1">
    <location>
        <begin position="1"/>
        <end position="12"/>
    </location>
</feature>
<dbReference type="HOGENOM" id="CLU_1087203_0_0_1"/>
<accession>D7KSP9</accession>
<name>D7KSP9_ARALL</name>
<protein>
    <submittedName>
        <fullName evidence="2">Predicted protein</fullName>
    </submittedName>
</protein>
<organism evidence="3">
    <name type="scientific">Arabidopsis lyrata subsp. lyrata</name>
    <name type="common">Lyre-leaved rock-cress</name>
    <dbReference type="NCBI Taxonomy" id="81972"/>
    <lineage>
        <taxon>Eukaryota</taxon>
        <taxon>Viridiplantae</taxon>
        <taxon>Streptophyta</taxon>
        <taxon>Embryophyta</taxon>
        <taxon>Tracheophyta</taxon>
        <taxon>Spermatophyta</taxon>
        <taxon>Magnoliopsida</taxon>
        <taxon>eudicotyledons</taxon>
        <taxon>Gunneridae</taxon>
        <taxon>Pentapetalae</taxon>
        <taxon>rosids</taxon>
        <taxon>malvids</taxon>
        <taxon>Brassicales</taxon>
        <taxon>Brassicaceae</taxon>
        <taxon>Camelineae</taxon>
        <taxon>Arabidopsis</taxon>
    </lineage>
</organism>
<evidence type="ECO:0000313" key="2">
    <source>
        <dbReference type="EMBL" id="EFH63858.1"/>
    </source>
</evidence>
<dbReference type="AlphaFoldDB" id="D7KSP9"/>
<evidence type="ECO:0000313" key="3">
    <source>
        <dbReference type="Proteomes" id="UP000008694"/>
    </source>
</evidence>
<dbReference type="EMBL" id="GL348714">
    <property type="protein sequence ID" value="EFH63858.1"/>
    <property type="molecule type" value="Genomic_DNA"/>
</dbReference>
<reference evidence="3" key="1">
    <citation type="journal article" date="2011" name="Nat. Genet.">
        <title>The Arabidopsis lyrata genome sequence and the basis of rapid genome size change.</title>
        <authorList>
            <person name="Hu T.T."/>
            <person name="Pattyn P."/>
            <person name="Bakker E.G."/>
            <person name="Cao J."/>
            <person name="Cheng J.-F."/>
            <person name="Clark R.M."/>
            <person name="Fahlgren N."/>
            <person name="Fawcett J.A."/>
            <person name="Grimwood J."/>
            <person name="Gundlach H."/>
            <person name="Haberer G."/>
            <person name="Hollister J.D."/>
            <person name="Ossowski S."/>
            <person name="Ottilar R.P."/>
            <person name="Salamov A.A."/>
            <person name="Schneeberger K."/>
            <person name="Spannagl M."/>
            <person name="Wang X."/>
            <person name="Yang L."/>
            <person name="Nasrallah M.E."/>
            <person name="Bergelson J."/>
            <person name="Carrington J.C."/>
            <person name="Gaut B.S."/>
            <person name="Schmutz J."/>
            <person name="Mayer K.F.X."/>
            <person name="Van de Peer Y."/>
            <person name="Grigoriev I.V."/>
            <person name="Nordborg M."/>
            <person name="Weigel D."/>
            <person name="Guo Y.-L."/>
        </authorList>
    </citation>
    <scope>NUCLEOTIDE SEQUENCE [LARGE SCALE GENOMIC DNA]</scope>
    <source>
        <strain evidence="3">cv. MN47</strain>
    </source>
</reference>
<gene>
    <name evidence="2" type="ORF">ARALYDRAFT_339730</name>
</gene>
<dbReference type="Proteomes" id="UP000008694">
    <property type="component" value="Unassembled WGS sequence"/>
</dbReference>
<keyword evidence="3" id="KW-1185">Reference proteome</keyword>
<feature type="region of interest" description="Disordered" evidence="1">
    <location>
        <begin position="51"/>
        <end position="256"/>
    </location>
</feature>
<feature type="region of interest" description="Disordered" evidence="1">
    <location>
        <begin position="1"/>
        <end position="27"/>
    </location>
</feature>
<feature type="compositionally biased region" description="Basic and acidic residues" evidence="1">
    <location>
        <begin position="138"/>
        <end position="148"/>
    </location>
</feature>
<sequence>MKLKITYTRRHGSIYGQPEKPPPATIPEHEATRTISHEIEKILVDQTAASIQHGEPHLRGGKTSSPTHAISLKTVEPLSQGEKTNKPPERPRTACLTNCHKNQNSKSKTEQPNLSPIANPISDQQCRPQATIETGECEEAKEKRRGNVGEEAEIALAKHQKNYTPSPCHSLKTRKKLEEEAGETPPDRRGKPRSRQKTRGNQIAASGDTEPPSARPEKQTTVRRARKHLCRLKEPPNQNADTRAPREEKPQPWNHH</sequence>
<dbReference type="Gramene" id="fgenesh1_pg.C_scaffold_2001829">
    <property type="protein sequence ID" value="fgenesh1_pg.C_scaffold_2001829"/>
    <property type="gene ID" value="fgenesh1_pg.C_scaffold_2001829"/>
</dbReference>
<evidence type="ECO:0000256" key="1">
    <source>
        <dbReference type="SAM" id="MobiDB-lite"/>
    </source>
</evidence>
<feature type="compositionally biased region" description="Polar residues" evidence="1">
    <location>
        <begin position="95"/>
        <end position="132"/>
    </location>
</feature>
<proteinExistence type="predicted"/>